<name>A0A9R1X3W4_LACSA</name>
<evidence type="ECO:0000313" key="4">
    <source>
        <dbReference type="EMBL" id="KAJ0199750.1"/>
    </source>
</evidence>
<dbReference type="InterPro" id="IPR001207">
    <property type="entry name" value="Transposase_mutator"/>
</dbReference>
<keyword evidence="1" id="KW-0815">Transposition</keyword>
<accession>A0A9R1X3W4</accession>
<dbReference type="PANTHER" id="PTHR31973">
    <property type="entry name" value="POLYPROTEIN, PUTATIVE-RELATED"/>
    <property type="match status" value="1"/>
</dbReference>
<sequence>MYLFLKGACKGELLTTIGRDANNQAVADIENKANWKWFLELLTKDLNLQDGGGFIVISDQHKGLLEATKEVLPNVEHRQCARHIYANFRKTYTGVEFKNMFWAASFSTVESEFLRKMDDIKEVNYSAYEHLLARHPQTWCMAYFRTEVACEAVENGIAECFNAIILDARKKPLLGLFEEIRFYMMDRFYHMLQKEEK</sequence>
<comment type="caution">
    <text evidence="4">The sequence shown here is derived from an EMBL/GenBank/DDBJ whole genome shotgun (WGS) entry which is preliminary data.</text>
</comment>
<keyword evidence="2" id="KW-0238">DNA-binding</keyword>
<keyword evidence="5" id="KW-1185">Reference proteome</keyword>
<protein>
    <recommendedName>
        <fullName evidence="6">MULE transposase domain-containing protein</fullName>
    </recommendedName>
</protein>
<evidence type="ECO:0008006" key="6">
    <source>
        <dbReference type="Google" id="ProtNLM"/>
    </source>
</evidence>
<dbReference type="AlphaFoldDB" id="A0A9R1X3W4"/>
<dbReference type="EMBL" id="NBSK02000006">
    <property type="protein sequence ID" value="KAJ0199750.1"/>
    <property type="molecule type" value="Genomic_DNA"/>
</dbReference>
<evidence type="ECO:0000313" key="5">
    <source>
        <dbReference type="Proteomes" id="UP000235145"/>
    </source>
</evidence>
<dbReference type="PANTHER" id="PTHR31973:SF187">
    <property type="entry name" value="MUTATOR TRANSPOSASE MUDRA PROTEIN"/>
    <property type="match status" value="1"/>
</dbReference>
<evidence type="ECO:0000256" key="1">
    <source>
        <dbReference type="ARBA" id="ARBA00022578"/>
    </source>
</evidence>
<evidence type="ECO:0000256" key="3">
    <source>
        <dbReference type="ARBA" id="ARBA00023172"/>
    </source>
</evidence>
<dbReference type="Pfam" id="PF00872">
    <property type="entry name" value="Transposase_mut"/>
    <property type="match status" value="1"/>
</dbReference>
<dbReference type="GO" id="GO:0004803">
    <property type="term" value="F:transposase activity"/>
    <property type="evidence" value="ECO:0007669"/>
    <property type="project" value="InterPro"/>
</dbReference>
<dbReference type="Proteomes" id="UP000235145">
    <property type="component" value="Unassembled WGS sequence"/>
</dbReference>
<proteinExistence type="predicted"/>
<dbReference type="GO" id="GO:0003677">
    <property type="term" value="F:DNA binding"/>
    <property type="evidence" value="ECO:0007669"/>
    <property type="project" value="UniProtKB-KW"/>
</dbReference>
<organism evidence="4 5">
    <name type="scientific">Lactuca sativa</name>
    <name type="common">Garden lettuce</name>
    <dbReference type="NCBI Taxonomy" id="4236"/>
    <lineage>
        <taxon>Eukaryota</taxon>
        <taxon>Viridiplantae</taxon>
        <taxon>Streptophyta</taxon>
        <taxon>Embryophyta</taxon>
        <taxon>Tracheophyta</taxon>
        <taxon>Spermatophyta</taxon>
        <taxon>Magnoliopsida</taxon>
        <taxon>eudicotyledons</taxon>
        <taxon>Gunneridae</taxon>
        <taxon>Pentapetalae</taxon>
        <taxon>asterids</taxon>
        <taxon>campanulids</taxon>
        <taxon>Asterales</taxon>
        <taxon>Asteraceae</taxon>
        <taxon>Cichorioideae</taxon>
        <taxon>Cichorieae</taxon>
        <taxon>Lactucinae</taxon>
        <taxon>Lactuca</taxon>
    </lineage>
</organism>
<gene>
    <name evidence="4" type="ORF">LSAT_V11C600305310</name>
</gene>
<dbReference type="PROSITE" id="PS01007">
    <property type="entry name" value="TRANSPOSASE_MUTATOR"/>
    <property type="match status" value="1"/>
</dbReference>
<dbReference type="GO" id="GO:0006313">
    <property type="term" value="P:DNA transposition"/>
    <property type="evidence" value="ECO:0007669"/>
    <property type="project" value="InterPro"/>
</dbReference>
<reference evidence="4 5" key="1">
    <citation type="journal article" date="2017" name="Nat. Commun.">
        <title>Genome assembly with in vitro proximity ligation data and whole-genome triplication in lettuce.</title>
        <authorList>
            <person name="Reyes-Chin-Wo S."/>
            <person name="Wang Z."/>
            <person name="Yang X."/>
            <person name="Kozik A."/>
            <person name="Arikit S."/>
            <person name="Song C."/>
            <person name="Xia L."/>
            <person name="Froenicke L."/>
            <person name="Lavelle D.O."/>
            <person name="Truco M.J."/>
            <person name="Xia R."/>
            <person name="Zhu S."/>
            <person name="Xu C."/>
            <person name="Xu H."/>
            <person name="Xu X."/>
            <person name="Cox K."/>
            <person name="Korf I."/>
            <person name="Meyers B.C."/>
            <person name="Michelmore R.W."/>
        </authorList>
    </citation>
    <scope>NUCLEOTIDE SEQUENCE [LARGE SCALE GENOMIC DNA]</scope>
    <source>
        <strain evidence="5">cv. Salinas</strain>
        <tissue evidence="4">Seedlings</tissue>
    </source>
</reference>
<keyword evidence="3" id="KW-0233">DNA recombination</keyword>
<evidence type="ECO:0000256" key="2">
    <source>
        <dbReference type="ARBA" id="ARBA00023125"/>
    </source>
</evidence>